<feature type="chain" id="PRO_5004106631" evidence="1">
    <location>
        <begin position="25"/>
        <end position="87"/>
    </location>
</feature>
<dbReference type="AlphaFoldDB" id="N1JF30"/>
<keyword evidence="1" id="KW-0732">Signal</keyword>
<dbReference type="Proteomes" id="UP000015441">
    <property type="component" value="Unassembled WGS sequence"/>
</dbReference>
<evidence type="ECO:0000313" key="3">
    <source>
        <dbReference type="Proteomes" id="UP000015441"/>
    </source>
</evidence>
<gene>
    <name evidence="2" type="ORF">BGHDH14_bgh03046</name>
</gene>
<reference evidence="2 3" key="1">
    <citation type="journal article" date="2010" name="Science">
        <title>Genome expansion and gene loss in powdery mildew fungi reveal tradeoffs in extreme parasitism.</title>
        <authorList>
            <person name="Spanu P.D."/>
            <person name="Abbott J.C."/>
            <person name="Amselem J."/>
            <person name="Burgis T.A."/>
            <person name="Soanes D.M."/>
            <person name="Stueber K."/>
            <person name="Ver Loren van Themaat E."/>
            <person name="Brown J.K.M."/>
            <person name="Butcher S.A."/>
            <person name="Gurr S.J."/>
            <person name="Lebrun M.-H."/>
            <person name="Ridout C.J."/>
            <person name="Schulze-Lefert P."/>
            <person name="Talbot N.J."/>
            <person name="Ahmadinejad N."/>
            <person name="Ametz C."/>
            <person name="Barton G.R."/>
            <person name="Benjdia M."/>
            <person name="Bidzinski P."/>
            <person name="Bindschedler L.V."/>
            <person name="Both M."/>
            <person name="Brewer M.T."/>
            <person name="Cadle-Davidson L."/>
            <person name="Cadle-Davidson M.M."/>
            <person name="Collemare J."/>
            <person name="Cramer R."/>
            <person name="Frenkel O."/>
            <person name="Godfrey D."/>
            <person name="Harriman J."/>
            <person name="Hoede C."/>
            <person name="King B.C."/>
            <person name="Klages S."/>
            <person name="Kleemann J."/>
            <person name="Knoll D."/>
            <person name="Koti P.S."/>
            <person name="Kreplak J."/>
            <person name="Lopez-Ruiz F.J."/>
            <person name="Lu X."/>
            <person name="Maekawa T."/>
            <person name="Mahanil S."/>
            <person name="Micali C."/>
            <person name="Milgroom M.G."/>
            <person name="Montana G."/>
            <person name="Noir S."/>
            <person name="O'Connell R.J."/>
            <person name="Oberhaensli S."/>
            <person name="Parlange F."/>
            <person name="Pedersen C."/>
            <person name="Quesneville H."/>
            <person name="Reinhardt R."/>
            <person name="Rott M."/>
            <person name="Sacristan S."/>
            <person name="Schmidt S.M."/>
            <person name="Schoen M."/>
            <person name="Skamnioti P."/>
            <person name="Sommer H."/>
            <person name="Stephens A."/>
            <person name="Takahara H."/>
            <person name="Thordal-Christensen H."/>
            <person name="Vigouroux M."/>
            <person name="Wessling R."/>
            <person name="Wicker T."/>
            <person name="Panstruga R."/>
        </authorList>
    </citation>
    <scope>NUCLEOTIDE SEQUENCE [LARGE SCALE GENOMIC DNA]</scope>
    <source>
        <strain evidence="2">DH14</strain>
    </source>
</reference>
<organism evidence="2 3">
    <name type="scientific">Blumeria graminis f. sp. hordei (strain DH14)</name>
    <name type="common">Barley powdery mildew</name>
    <name type="synonym">Oidium monilioides f. sp. hordei</name>
    <dbReference type="NCBI Taxonomy" id="546991"/>
    <lineage>
        <taxon>Eukaryota</taxon>
        <taxon>Fungi</taxon>
        <taxon>Dikarya</taxon>
        <taxon>Ascomycota</taxon>
        <taxon>Pezizomycotina</taxon>
        <taxon>Leotiomycetes</taxon>
        <taxon>Erysiphales</taxon>
        <taxon>Erysiphaceae</taxon>
        <taxon>Blumeria</taxon>
        <taxon>Blumeria hordei</taxon>
    </lineage>
</organism>
<feature type="signal peptide" evidence="1">
    <location>
        <begin position="1"/>
        <end position="24"/>
    </location>
</feature>
<protein>
    <submittedName>
        <fullName evidence="2">Putative candidate secreted effector protein</fullName>
    </submittedName>
</protein>
<comment type="caution">
    <text evidence="2">The sequence shown here is derived from an EMBL/GenBank/DDBJ whole genome shotgun (WGS) entry which is preliminary data.</text>
</comment>
<evidence type="ECO:0000256" key="1">
    <source>
        <dbReference type="SAM" id="SignalP"/>
    </source>
</evidence>
<dbReference type="OrthoDB" id="3611848at2759"/>
<proteinExistence type="predicted"/>
<accession>N1JF30</accession>
<evidence type="ECO:0000313" key="2">
    <source>
        <dbReference type="EMBL" id="CCU79644.1"/>
    </source>
</evidence>
<dbReference type="InParanoid" id="N1JF30"/>
<dbReference type="EMBL" id="CAUH01004422">
    <property type="protein sequence ID" value="CCU79644.1"/>
    <property type="molecule type" value="Genomic_DNA"/>
</dbReference>
<name>N1JF30_BLUG1</name>
<dbReference type="HOGENOM" id="CLU_2483059_0_0_1"/>
<sequence length="87" mass="9473">MKFFSSVTTAAMAGLLLLIPAANGSYFECNSGQIFDISTVRISAAFATHELSNEITPSVPSPQERKFTMVFNSVHRVIPNLLLLRVG</sequence>
<keyword evidence="3" id="KW-1185">Reference proteome</keyword>